<comment type="caution">
    <text evidence="2">The sequence shown here is derived from an EMBL/GenBank/DDBJ whole genome shotgun (WGS) entry which is preliminary data.</text>
</comment>
<organism evidence="2 3">
    <name type="scientific">Engystomops pustulosus</name>
    <name type="common">Tungara frog</name>
    <name type="synonym">Physalaemus pustulosus</name>
    <dbReference type="NCBI Taxonomy" id="76066"/>
    <lineage>
        <taxon>Eukaryota</taxon>
        <taxon>Metazoa</taxon>
        <taxon>Chordata</taxon>
        <taxon>Craniata</taxon>
        <taxon>Vertebrata</taxon>
        <taxon>Euteleostomi</taxon>
        <taxon>Amphibia</taxon>
        <taxon>Batrachia</taxon>
        <taxon>Anura</taxon>
        <taxon>Neobatrachia</taxon>
        <taxon>Hyloidea</taxon>
        <taxon>Leptodactylidae</taxon>
        <taxon>Leiuperinae</taxon>
        <taxon>Engystomops</taxon>
    </lineage>
</organism>
<dbReference type="AlphaFoldDB" id="A0AAV7BNS3"/>
<keyword evidence="1" id="KW-1133">Transmembrane helix</keyword>
<dbReference type="EMBL" id="WNYA01000004">
    <property type="protein sequence ID" value="KAG8574301.1"/>
    <property type="molecule type" value="Genomic_DNA"/>
</dbReference>
<accession>A0AAV7BNS3</accession>
<reference evidence="2" key="1">
    <citation type="thesis" date="2020" institute="ProQuest LLC" country="789 East Eisenhower Parkway, Ann Arbor, MI, USA">
        <title>Comparative Genomics and Chromosome Evolution.</title>
        <authorList>
            <person name="Mudd A.B."/>
        </authorList>
    </citation>
    <scope>NUCLEOTIDE SEQUENCE</scope>
    <source>
        <strain evidence="2">237g6f4</strain>
        <tissue evidence="2">Blood</tissue>
    </source>
</reference>
<name>A0AAV7BNS3_ENGPU</name>
<protein>
    <submittedName>
        <fullName evidence="2">Uncharacterized protein</fullName>
    </submittedName>
</protein>
<evidence type="ECO:0000313" key="2">
    <source>
        <dbReference type="EMBL" id="KAG8574301.1"/>
    </source>
</evidence>
<evidence type="ECO:0000313" key="3">
    <source>
        <dbReference type="Proteomes" id="UP000824782"/>
    </source>
</evidence>
<gene>
    <name evidence="2" type="ORF">GDO81_009137</name>
</gene>
<keyword evidence="3" id="KW-1185">Reference proteome</keyword>
<keyword evidence="1" id="KW-0812">Transmembrane</keyword>
<proteinExistence type="predicted"/>
<keyword evidence="1" id="KW-0472">Membrane</keyword>
<sequence>MSISRANQGTGGNATLLQMEGAVDPDLWEPHTTIVVVIFGLVCVLHLTAFLYTVCLQSYVSAGANTFSRQVHDGRQDKNVFYGLVSPLLIGHNDPQQKERTPIMIDM</sequence>
<feature type="transmembrane region" description="Helical" evidence="1">
    <location>
        <begin position="34"/>
        <end position="60"/>
    </location>
</feature>
<evidence type="ECO:0000256" key="1">
    <source>
        <dbReference type="SAM" id="Phobius"/>
    </source>
</evidence>
<dbReference type="Proteomes" id="UP000824782">
    <property type="component" value="Unassembled WGS sequence"/>
</dbReference>